<dbReference type="RefSeq" id="WP_015204352.1">
    <property type="nucleotide sequence ID" value="NC_019753.1"/>
</dbReference>
<dbReference type="PATRIC" id="fig|1173022.3.peg.3692"/>
<dbReference type="KEGG" id="cep:Cri9333_3418"/>
<dbReference type="AlphaFoldDB" id="K9W205"/>
<dbReference type="OrthoDB" id="466434at2"/>
<dbReference type="EMBL" id="CP003620">
    <property type="protein sequence ID" value="AFZ14246.1"/>
    <property type="molecule type" value="Genomic_DNA"/>
</dbReference>
<name>K9W205_9CYAN</name>
<accession>K9W205</accession>
<sequence>MASPIPLKDTDLVDCAKANAKQGVTTAAELCGYGQDIRTFQIELKKACDRMGVTFNELRDLITDQENLIQQGGIEVGPDTLSEL</sequence>
<keyword evidence="2" id="KW-1185">Reference proteome</keyword>
<organism evidence="1 2">
    <name type="scientific">Crinalium epipsammum PCC 9333</name>
    <dbReference type="NCBI Taxonomy" id="1173022"/>
    <lineage>
        <taxon>Bacteria</taxon>
        <taxon>Bacillati</taxon>
        <taxon>Cyanobacteriota</taxon>
        <taxon>Cyanophyceae</taxon>
        <taxon>Gomontiellales</taxon>
        <taxon>Gomontiellaceae</taxon>
        <taxon>Crinalium</taxon>
    </lineage>
</organism>
<dbReference type="Proteomes" id="UP000010472">
    <property type="component" value="Chromosome"/>
</dbReference>
<dbReference type="HOGENOM" id="CLU_169520_0_0_3"/>
<protein>
    <submittedName>
        <fullName evidence="1">Uncharacterized protein</fullName>
    </submittedName>
</protein>
<reference evidence="1 2" key="1">
    <citation type="submission" date="2012-06" db="EMBL/GenBank/DDBJ databases">
        <title>Finished chromosome of genome of Crinalium epipsammum PCC 9333.</title>
        <authorList>
            <consortium name="US DOE Joint Genome Institute"/>
            <person name="Gugger M."/>
            <person name="Coursin T."/>
            <person name="Rippka R."/>
            <person name="Tandeau De Marsac N."/>
            <person name="Huntemann M."/>
            <person name="Wei C.-L."/>
            <person name="Han J."/>
            <person name="Detter J.C."/>
            <person name="Han C."/>
            <person name="Tapia R."/>
            <person name="Davenport K."/>
            <person name="Daligault H."/>
            <person name="Erkkila T."/>
            <person name="Gu W."/>
            <person name="Munk A.C.C."/>
            <person name="Teshima H."/>
            <person name="Xu Y."/>
            <person name="Chain P."/>
            <person name="Chen A."/>
            <person name="Krypides N."/>
            <person name="Mavromatis K."/>
            <person name="Markowitz V."/>
            <person name="Szeto E."/>
            <person name="Ivanova N."/>
            <person name="Mikhailova N."/>
            <person name="Ovchinnikova G."/>
            <person name="Pagani I."/>
            <person name="Pati A."/>
            <person name="Goodwin L."/>
            <person name="Peters L."/>
            <person name="Pitluck S."/>
            <person name="Woyke T."/>
            <person name="Kerfeld C."/>
        </authorList>
    </citation>
    <scope>NUCLEOTIDE SEQUENCE [LARGE SCALE GENOMIC DNA]</scope>
    <source>
        <strain evidence="1 2">PCC 9333</strain>
    </source>
</reference>
<evidence type="ECO:0000313" key="1">
    <source>
        <dbReference type="EMBL" id="AFZ14246.1"/>
    </source>
</evidence>
<gene>
    <name evidence="1" type="ORF">Cri9333_3418</name>
</gene>
<proteinExistence type="predicted"/>
<dbReference type="eggNOG" id="ENOG5032YTC">
    <property type="taxonomic scope" value="Bacteria"/>
</dbReference>
<evidence type="ECO:0000313" key="2">
    <source>
        <dbReference type="Proteomes" id="UP000010472"/>
    </source>
</evidence>